<dbReference type="InterPro" id="IPR006942">
    <property type="entry name" value="TH1"/>
</dbReference>
<comment type="similarity">
    <text evidence="2">Belongs to the NELF-D family.</text>
</comment>
<keyword evidence="4" id="KW-0805">Transcription regulation</keyword>
<dbReference type="PANTHER" id="PTHR12144:SF0">
    <property type="entry name" value="NEGATIVE ELONGATION FACTOR C_D"/>
    <property type="match status" value="1"/>
</dbReference>
<dbReference type="PANTHER" id="PTHR12144">
    <property type="entry name" value="NEGATIVE ELONGATION FACTOR D"/>
    <property type="match status" value="1"/>
</dbReference>
<evidence type="ECO:0000256" key="2">
    <source>
        <dbReference type="ARBA" id="ARBA00005726"/>
    </source>
</evidence>
<dbReference type="AlphaFoldDB" id="A0A7M7N569"/>
<evidence type="ECO:0008006" key="9">
    <source>
        <dbReference type="Google" id="ProtNLM"/>
    </source>
</evidence>
<accession>A0A7M7N569</accession>
<evidence type="ECO:0000256" key="1">
    <source>
        <dbReference type="ARBA" id="ARBA00004123"/>
    </source>
</evidence>
<keyword evidence="8" id="KW-1185">Reference proteome</keyword>
<keyword evidence="5" id="KW-0804">Transcription</keyword>
<sequence>MVEDHLKVLIVKHFDPKKADTIFSEEGGTPAWLEAMIQHRTWRALFYQLAESYPDCLMLNFTIKLISDAGFQGEIGVVTTACHEIGVFSKVLQTSINKLLEGGEEAIVKHLPEFSKMVCHGQHTFLYAEVMMQLLARQDGGESIIRRLCQEVQSVGYQRGEGVTQISLAVSGATAYPRACQALVSMISRKALNPADMSVLYKMYSDPDPPPVELIRVPQFFSLFMEALFKPGATINSDHRPKYTYLLAHATCAHETWRLGKRTSVTKDELKATNIAIEKVHAICSSGKKGESELSSELTMVYQCIRYPVIAMGVVYWVDCVVQDPTYFQRLTDHTPIHLLLLDEVVNCHQLLHSKVLDVLMRQFSAPCPELDVMVQMELKKTILDRMVHLLSRGFVVPVIKYIAKCVEKQDTDISLIRHFVTEVLDMIAPPYTSDFVQLFLPVIENSDITDSLRNEDGKDPVSDFIVHCKTHFIMM</sequence>
<keyword evidence="6" id="KW-0539">Nucleus</keyword>
<dbReference type="GeneID" id="115918425"/>
<dbReference type="GO" id="GO:0045892">
    <property type="term" value="P:negative regulation of DNA-templated transcription"/>
    <property type="evidence" value="ECO:0007669"/>
    <property type="project" value="InterPro"/>
</dbReference>
<name>A0A7M7N569_STRPU</name>
<evidence type="ECO:0000256" key="3">
    <source>
        <dbReference type="ARBA" id="ARBA00022491"/>
    </source>
</evidence>
<dbReference type="GeneID" id="581078"/>
<organism evidence="7 8">
    <name type="scientific">Strongylocentrotus purpuratus</name>
    <name type="common">Purple sea urchin</name>
    <dbReference type="NCBI Taxonomy" id="7668"/>
    <lineage>
        <taxon>Eukaryota</taxon>
        <taxon>Metazoa</taxon>
        <taxon>Echinodermata</taxon>
        <taxon>Eleutherozoa</taxon>
        <taxon>Echinozoa</taxon>
        <taxon>Echinoidea</taxon>
        <taxon>Euechinoidea</taxon>
        <taxon>Echinacea</taxon>
        <taxon>Camarodonta</taxon>
        <taxon>Echinidea</taxon>
        <taxon>Strongylocentrotidae</taxon>
        <taxon>Strongylocentrotus</taxon>
    </lineage>
</organism>
<dbReference type="RefSeq" id="XP_030833790.1">
    <property type="nucleotide sequence ID" value="XM_030977930.1"/>
</dbReference>
<dbReference type="EnsemblMetazoa" id="XM_030977930">
    <property type="protein sequence ID" value="XP_030833790"/>
    <property type="gene ID" value="LOC115918425"/>
</dbReference>
<reference evidence="7" key="2">
    <citation type="submission" date="2021-01" db="UniProtKB">
        <authorList>
            <consortium name="EnsemblMetazoa"/>
        </authorList>
    </citation>
    <scope>IDENTIFICATION</scope>
</reference>
<dbReference type="Proteomes" id="UP000007110">
    <property type="component" value="Unassembled WGS sequence"/>
</dbReference>
<dbReference type="RefSeq" id="XP_030831156.1">
    <property type="nucleotide sequence ID" value="XM_030975296.1"/>
</dbReference>
<dbReference type="EnsemblMetazoa" id="XM_030975296">
    <property type="protein sequence ID" value="XP_030831156"/>
    <property type="gene ID" value="LOC581078"/>
</dbReference>
<evidence type="ECO:0000256" key="6">
    <source>
        <dbReference type="ARBA" id="ARBA00023242"/>
    </source>
</evidence>
<keyword evidence="3" id="KW-0678">Repressor</keyword>
<evidence type="ECO:0000313" key="7">
    <source>
        <dbReference type="EnsemblMetazoa" id="XP_030831156"/>
    </source>
</evidence>
<comment type="subcellular location">
    <subcellularLocation>
        <location evidence="1">Nucleus</location>
    </subcellularLocation>
</comment>
<dbReference type="Pfam" id="PF04858">
    <property type="entry name" value="TH1"/>
    <property type="match status" value="1"/>
</dbReference>
<protein>
    <recommendedName>
        <fullName evidence="9">Negative elongation factor D</fullName>
    </recommendedName>
</protein>
<evidence type="ECO:0000313" key="8">
    <source>
        <dbReference type="Proteomes" id="UP000007110"/>
    </source>
</evidence>
<evidence type="ECO:0000256" key="4">
    <source>
        <dbReference type="ARBA" id="ARBA00023015"/>
    </source>
</evidence>
<evidence type="ECO:0000256" key="5">
    <source>
        <dbReference type="ARBA" id="ARBA00023163"/>
    </source>
</evidence>
<reference evidence="8" key="1">
    <citation type="submission" date="2015-02" db="EMBL/GenBank/DDBJ databases">
        <title>Genome sequencing for Strongylocentrotus purpuratus.</title>
        <authorList>
            <person name="Murali S."/>
            <person name="Liu Y."/>
            <person name="Vee V."/>
            <person name="English A."/>
            <person name="Wang M."/>
            <person name="Skinner E."/>
            <person name="Han Y."/>
            <person name="Muzny D.M."/>
            <person name="Worley K.C."/>
            <person name="Gibbs R.A."/>
        </authorList>
    </citation>
    <scope>NUCLEOTIDE SEQUENCE</scope>
</reference>
<dbReference type="GO" id="GO:0005634">
    <property type="term" value="C:nucleus"/>
    <property type="evidence" value="ECO:0007669"/>
    <property type="project" value="UniProtKB-SubCell"/>
</dbReference>
<proteinExistence type="inferred from homology"/>